<dbReference type="PROSITE" id="PS51217">
    <property type="entry name" value="UVRD_HELICASE_CTER"/>
    <property type="match status" value="1"/>
</dbReference>
<gene>
    <name evidence="16" type="primary">uvrD</name>
    <name evidence="16" type="ORF">V757_04210</name>
</gene>
<reference evidence="16 17" key="1">
    <citation type="submission" date="2013-11" db="EMBL/GenBank/DDBJ databases">
        <title>Genomic analysis of Pelistega sp. HM-7.</title>
        <authorList>
            <person name="Kumbhare S.V."/>
            <person name="Shetty S.A."/>
            <person name="Sharma O."/>
            <person name="Dhotre D.P."/>
        </authorList>
    </citation>
    <scope>NUCLEOTIDE SEQUENCE [LARGE SCALE GENOMIC DNA]</scope>
    <source>
        <strain evidence="16 17">HM-7</strain>
    </source>
</reference>
<dbReference type="Gene3D" id="1.10.10.160">
    <property type="match status" value="1"/>
</dbReference>
<dbReference type="InterPro" id="IPR014017">
    <property type="entry name" value="DNA_helicase_UvrD-like_C"/>
</dbReference>
<evidence type="ECO:0000256" key="4">
    <source>
        <dbReference type="ARBA" id="ARBA00022806"/>
    </source>
</evidence>
<dbReference type="GO" id="GO:0016887">
    <property type="term" value="F:ATP hydrolysis activity"/>
    <property type="evidence" value="ECO:0007669"/>
    <property type="project" value="RHEA"/>
</dbReference>
<dbReference type="Pfam" id="PF21196">
    <property type="entry name" value="PcrA_UvrD_tudor"/>
    <property type="match status" value="1"/>
</dbReference>
<dbReference type="InterPro" id="IPR013986">
    <property type="entry name" value="DExx_box_DNA_helicase_dom_sf"/>
</dbReference>
<feature type="domain" description="UvrD-like helicase C-terminal" evidence="15">
    <location>
        <begin position="283"/>
        <end position="572"/>
    </location>
</feature>
<comment type="catalytic activity">
    <reaction evidence="8">
        <text>Couples ATP hydrolysis with the unwinding of duplex DNA by translocating in the 3'-5' direction.</text>
        <dbReference type="EC" id="5.6.2.4"/>
    </reaction>
</comment>
<comment type="similarity">
    <text evidence="1">Belongs to the helicase family. UvrD subfamily.</text>
</comment>
<dbReference type="GO" id="GO:0003677">
    <property type="term" value="F:DNA binding"/>
    <property type="evidence" value="ECO:0007669"/>
    <property type="project" value="UniProtKB-KW"/>
</dbReference>
<evidence type="ECO:0000256" key="2">
    <source>
        <dbReference type="ARBA" id="ARBA00022741"/>
    </source>
</evidence>
<evidence type="ECO:0000313" key="16">
    <source>
        <dbReference type="EMBL" id="ETD72430.1"/>
    </source>
</evidence>
<evidence type="ECO:0000256" key="13">
    <source>
        <dbReference type="SAM" id="MobiDB-lite"/>
    </source>
</evidence>
<keyword evidence="17" id="KW-1185">Reference proteome</keyword>
<dbReference type="Pfam" id="PF00580">
    <property type="entry name" value="UvrD-helicase"/>
    <property type="match status" value="1"/>
</dbReference>
<protein>
    <recommendedName>
        <fullName evidence="9">DNA 3'-5' helicase</fullName>
        <ecNumber evidence="9">5.6.2.4</ecNumber>
    </recommendedName>
    <alternativeName>
        <fullName evidence="10">DNA 3'-5' helicase II</fullName>
    </alternativeName>
</protein>
<dbReference type="PATRIC" id="fig|1414851.3.peg.847"/>
<feature type="region of interest" description="Disordered" evidence="13">
    <location>
        <begin position="672"/>
        <end position="692"/>
    </location>
</feature>
<evidence type="ECO:0000256" key="3">
    <source>
        <dbReference type="ARBA" id="ARBA00022801"/>
    </source>
</evidence>
<dbReference type="AlphaFoldDB" id="V8G7N4"/>
<dbReference type="EC" id="5.6.2.4" evidence="9"/>
<keyword evidence="7" id="KW-0413">Isomerase</keyword>
<evidence type="ECO:0000256" key="8">
    <source>
        <dbReference type="ARBA" id="ARBA00034617"/>
    </source>
</evidence>
<dbReference type="InterPro" id="IPR000212">
    <property type="entry name" value="DNA_helicase_UvrD/REP"/>
</dbReference>
<keyword evidence="6" id="KW-0238">DNA-binding</keyword>
<dbReference type="GO" id="GO:0000725">
    <property type="term" value="P:recombinational repair"/>
    <property type="evidence" value="ECO:0007669"/>
    <property type="project" value="TreeGrafter"/>
</dbReference>
<dbReference type="Proteomes" id="UP000018766">
    <property type="component" value="Unassembled WGS sequence"/>
</dbReference>
<accession>V8G7N4</accession>
<dbReference type="RefSeq" id="WP_023950150.1">
    <property type="nucleotide sequence ID" value="NZ_CABMIG010000066.1"/>
</dbReference>
<dbReference type="EMBL" id="AYSV01000066">
    <property type="protein sequence ID" value="ETD72430.1"/>
    <property type="molecule type" value="Genomic_DNA"/>
</dbReference>
<evidence type="ECO:0000256" key="9">
    <source>
        <dbReference type="ARBA" id="ARBA00034808"/>
    </source>
</evidence>
<dbReference type="PANTHER" id="PTHR11070">
    <property type="entry name" value="UVRD / RECB / PCRA DNA HELICASE FAMILY MEMBER"/>
    <property type="match status" value="1"/>
</dbReference>
<keyword evidence="5 12" id="KW-0067">ATP-binding</keyword>
<dbReference type="InterPro" id="IPR014016">
    <property type="entry name" value="UvrD-like_ATP-bd"/>
</dbReference>
<comment type="catalytic activity">
    <reaction evidence="11">
        <text>ATP + H2O = ADP + phosphate + H(+)</text>
        <dbReference type="Rhea" id="RHEA:13065"/>
        <dbReference type="ChEBI" id="CHEBI:15377"/>
        <dbReference type="ChEBI" id="CHEBI:15378"/>
        <dbReference type="ChEBI" id="CHEBI:30616"/>
        <dbReference type="ChEBI" id="CHEBI:43474"/>
        <dbReference type="ChEBI" id="CHEBI:456216"/>
        <dbReference type="EC" id="5.6.2.4"/>
    </reaction>
</comment>
<proteinExistence type="inferred from homology"/>
<dbReference type="Gene3D" id="1.10.486.10">
    <property type="entry name" value="PCRA, domain 4"/>
    <property type="match status" value="1"/>
</dbReference>
<comment type="caution">
    <text evidence="16">The sequence shown here is derived from an EMBL/GenBank/DDBJ whole genome shotgun (WGS) entry which is preliminary data.</text>
</comment>
<dbReference type="SUPFAM" id="SSF52540">
    <property type="entry name" value="P-loop containing nucleoside triphosphate hydrolases"/>
    <property type="match status" value="1"/>
</dbReference>
<keyword evidence="2 12" id="KW-0547">Nucleotide-binding</keyword>
<evidence type="ECO:0000256" key="11">
    <source>
        <dbReference type="ARBA" id="ARBA00048988"/>
    </source>
</evidence>
<dbReference type="Gene3D" id="3.40.50.300">
    <property type="entry name" value="P-loop containing nucleotide triphosphate hydrolases"/>
    <property type="match status" value="2"/>
</dbReference>
<dbReference type="GO" id="GO:0043138">
    <property type="term" value="F:3'-5' DNA helicase activity"/>
    <property type="evidence" value="ECO:0007669"/>
    <property type="project" value="UniProtKB-EC"/>
</dbReference>
<feature type="domain" description="UvrD-like helicase ATP-binding" evidence="14">
    <location>
        <begin position="5"/>
        <end position="282"/>
    </location>
</feature>
<keyword evidence="3 12" id="KW-0378">Hydrolase</keyword>
<evidence type="ECO:0000256" key="12">
    <source>
        <dbReference type="PROSITE-ProRule" id="PRU00560"/>
    </source>
</evidence>
<dbReference type="PANTHER" id="PTHR11070:SF2">
    <property type="entry name" value="ATP-DEPENDENT DNA HELICASE SRS2"/>
    <property type="match status" value="1"/>
</dbReference>
<keyword evidence="4 12" id="KW-0347">Helicase</keyword>
<evidence type="ECO:0000259" key="15">
    <source>
        <dbReference type="PROSITE" id="PS51217"/>
    </source>
</evidence>
<dbReference type="CDD" id="cd18807">
    <property type="entry name" value="SF1_C_UvrD"/>
    <property type="match status" value="1"/>
</dbReference>
<evidence type="ECO:0000313" key="17">
    <source>
        <dbReference type="Proteomes" id="UP000018766"/>
    </source>
</evidence>
<dbReference type="Pfam" id="PF13361">
    <property type="entry name" value="UvrD_C"/>
    <property type="match status" value="1"/>
</dbReference>
<evidence type="ECO:0000256" key="5">
    <source>
        <dbReference type="ARBA" id="ARBA00022840"/>
    </source>
</evidence>
<dbReference type="GO" id="GO:0005524">
    <property type="term" value="F:ATP binding"/>
    <property type="evidence" value="ECO:0007669"/>
    <property type="project" value="UniProtKB-UniRule"/>
</dbReference>
<name>V8G7N4_9BURK</name>
<evidence type="ECO:0000256" key="6">
    <source>
        <dbReference type="ARBA" id="ARBA00023125"/>
    </source>
</evidence>
<sequence length="755" mass="85160">MINLEELNPEQRTAVTTDERYVLVLAGAGSGKTKVLTTRMAWLIEQGIASPGGILAVTFTNKAAKEMLSRLSLQLPINTRAMWVGTFHGLCNRMLRSHYHDARLPQSFQIMDMQDQLSSIKRVLKLFNIDTEKYPPKEIQSFINNAKEKGARPSDLAPVDPMEAQSIELYHLYQQQCDKEGVVDFPELLLRCYELLRDHPAIREHYQRRFKHILIDEFQDTNNLQYKWLRILAGEQNCIFAVGDDDQSIYSFRGANVGNMEEFARQYAQGNIIRLEQNYRSYNHILHSANALIAENKDRLGKNLWTDRGHGEPLRVNELSTDREEAQWILEEAKSLINEGVDRKEIAVLYRSNAQSRAIEHAFFSAGIPYRVYGGLRFFERQEVKHVLAYLRLINNLDDDNSFLRVVNFPARGIGARTLENLTDAAQKIGCSLALAIGALNGASATKLAQFVGMIMTLKETAKVLTLPDLIQQVIHDTGIETFYQNEREGEERLENLQELVNAAQTFCIEESFESSSALEKVTIAANDDQAFPEQLSALDMFLSYASLEAGDNQAKYGEDAVQLMTVHAAKGLEFKVVFVAGLEEGLFPHENSLKTHGGLEEERRLMYVAITRAKERLYLSGAHERMLYGRSAYTTRSQFLEQIPDEHMKWLCPKTRSYSYSQANRVDTDAWQSAPTTTRKNPFQKGTSNLSSMGSGVQVKDQLFKVGSNVRHAKFGDGVIINLIGQGIEAQALIMFKGVGVKTLALGVAKLEVI</sequence>
<organism evidence="16 17">
    <name type="scientific">Pelistega indica</name>
    <dbReference type="NCBI Taxonomy" id="1414851"/>
    <lineage>
        <taxon>Bacteria</taxon>
        <taxon>Pseudomonadati</taxon>
        <taxon>Pseudomonadota</taxon>
        <taxon>Betaproteobacteria</taxon>
        <taxon>Burkholderiales</taxon>
        <taxon>Alcaligenaceae</taxon>
        <taxon>Pelistega</taxon>
    </lineage>
</organism>
<feature type="binding site" evidence="12">
    <location>
        <begin position="26"/>
        <end position="33"/>
    </location>
    <ligand>
        <name>ATP</name>
        <dbReference type="ChEBI" id="CHEBI:30616"/>
    </ligand>
</feature>
<evidence type="ECO:0000256" key="1">
    <source>
        <dbReference type="ARBA" id="ARBA00009922"/>
    </source>
</evidence>
<dbReference type="PROSITE" id="PS51198">
    <property type="entry name" value="UVRD_HELICASE_ATP_BIND"/>
    <property type="match status" value="1"/>
</dbReference>
<evidence type="ECO:0000259" key="14">
    <source>
        <dbReference type="PROSITE" id="PS51198"/>
    </source>
</evidence>
<evidence type="ECO:0000256" key="10">
    <source>
        <dbReference type="ARBA" id="ARBA00034923"/>
    </source>
</evidence>
<evidence type="ECO:0000256" key="7">
    <source>
        <dbReference type="ARBA" id="ARBA00023235"/>
    </source>
</evidence>
<dbReference type="InterPro" id="IPR027417">
    <property type="entry name" value="P-loop_NTPase"/>
</dbReference>
<dbReference type="CDD" id="cd17932">
    <property type="entry name" value="DEXQc_UvrD"/>
    <property type="match status" value="1"/>
</dbReference>